<feature type="transmembrane region" description="Helical" evidence="2">
    <location>
        <begin position="119"/>
        <end position="137"/>
    </location>
</feature>
<evidence type="ECO:0000256" key="1">
    <source>
        <dbReference type="SAM" id="MobiDB-lite"/>
    </source>
</evidence>
<proteinExistence type="predicted"/>
<dbReference type="Pfam" id="PF00174">
    <property type="entry name" value="Oxidored_molyb"/>
    <property type="match status" value="1"/>
</dbReference>
<dbReference type="GO" id="GO:0043546">
    <property type="term" value="F:molybdopterin cofactor binding"/>
    <property type="evidence" value="ECO:0007669"/>
    <property type="project" value="TreeGrafter"/>
</dbReference>
<dbReference type="PANTHER" id="PTHR19372:SF7">
    <property type="entry name" value="SULFITE OXIDASE, MITOCHONDRIAL"/>
    <property type="match status" value="1"/>
</dbReference>
<feature type="transmembrane region" description="Helical" evidence="2">
    <location>
        <begin position="143"/>
        <end position="164"/>
    </location>
</feature>
<keyword evidence="5" id="KW-1185">Reference proteome</keyword>
<name>A0A2T0ZS54_9ACTN</name>
<feature type="compositionally biased region" description="Low complexity" evidence="1">
    <location>
        <begin position="1"/>
        <end position="13"/>
    </location>
</feature>
<keyword evidence="2" id="KW-0812">Transmembrane</keyword>
<evidence type="ECO:0000313" key="5">
    <source>
        <dbReference type="Proteomes" id="UP000237752"/>
    </source>
</evidence>
<reference evidence="4 5" key="1">
    <citation type="submission" date="2018-03" db="EMBL/GenBank/DDBJ databases">
        <title>Genomic Encyclopedia of Archaeal and Bacterial Type Strains, Phase II (KMG-II): from individual species to whole genera.</title>
        <authorList>
            <person name="Goeker M."/>
        </authorList>
    </citation>
    <scope>NUCLEOTIDE SEQUENCE [LARGE SCALE GENOMIC DNA]</scope>
    <source>
        <strain evidence="4 5">DSM 100065</strain>
    </source>
</reference>
<feature type="transmembrane region" description="Helical" evidence="2">
    <location>
        <begin position="92"/>
        <end position="112"/>
    </location>
</feature>
<dbReference type="InterPro" id="IPR000572">
    <property type="entry name" value="OxRdtase_Mopterin-bd_dom"/>
</dbReference>
<organism evidence="4 5">
    <name type="scientific">Antricoccus suffuscus</name>
    <dbReference type="NCBI Taxonomy" id="1629062"/>
    <lineage>
        <taxon>Bacteria</taxon>
        <taxon>Bacillati</taxon>
        <taxon>Actinomycetota</taxon>
        <taxon>Actinomycetes</taxon>
        <taxon>Geodermatophilales</taxon>
        <taxon>Antricoccaceae</taxon>
        <taxon>Antricoccus</taxon>
    </lineage>
</organism>
<accession>A0A2T0ZS54</accession>
<dbReference type="Gene3D" id="2.60.40.650">
    <property type="match status" value="1"/>
</dbReference>
<dbReference type="InterPro" id="IPR036374">
    <property type="entry name" value="OxRdtase_Mopterin-bd_sf"/>
</dbReference>
<dbReference type="RefSeq" id="WP_106350489.1">
    <property type="nucleotide sequence ID" value="NZ_PVUE01000019.1"/>
</dbReference>
<evidence type="ECO:0000256" key="2">
    <source>
        <dbReference type="SAM" id="Phobius"/>
    </source>
</evidence>
<dbReference type="AlphaFoldDB" id="A0A2T0ZS54"/>
<gene>
    <name evidence="4" type="ORF">CLV47_11933</name>
</gene>
<protein>
    <submittedName>
        <fullName evidence="4">Sulfite oxidase</fullName>
    </submittedName>
</protein>
<dbReference type="SUPFAM" id="SSF56524">
    <property type="entry name" value="Oxidoreductase molybdopterin-binding domain"/>
    <property type="match status" value="1"/>
</dbReference>
<keyword evidence="2" id="KW-1133">Transmembrane helix</keyword>
<sequence length="533" mass="55762">MQTDSAPAASSATADDETRSDDVNALRRRPRWVSGVVGIVSSAAGLGVAQIVAALIAPSASPVVAIGSSMIDLAPRGVKDFAIEHFGENDKLALSIGVIAVLIPLSALIGVVAFRRVRLAYAMVTALGVLGAVAAMSRPDASPASLLPALVTVVVGILVLRALVNAAASDQQPDSSSTAGATRRNVLIGAAAGGAIVTLGAGIAVDRLTKSDQALGRNRKLPAPADPAPAVPAGVQAKANTATPWLTKNSKFYRVDTAFKVPRVNAKTWKLTVGGMVDKKVSLSYDDLLAMPLIERNITLACVSNPVGGPYISNGTWTGVRLTDILDKAGVQSGADQLFSTSTDGWSASTPLATVTDGRDAMIAVGLNGQQLAFERGFPARMLVPGLYGFVSGTKWLTNIELTTFAKATAYWTERGWADKSPIFTESRIDVPKAFAQLPSGKVTVAGVAWAQNKGISKVEVRDKDGDWKVATLAADGGKDVWRQWSVVLELDAGRHDLQVRATDMTGMTQTDQRAEPFPKGATGWHTITVTCA</sequence>
<evidence type="ECO:0000259" key="3">
    <source>
        <dbReference type="Pfam" id="PF00174"/>
    </source>
</evidence>
<feature type="transmembrane region" description="Helical" evidence="2">
    <location>
        <begin position="185"/>
        <end position="205"/>
    </location>
</feature>
<dbReference type="EMBL" id="PVUE01000019">
    <property type="protein sequence ID" value="PRZ39087.1"/>
    <property type="molecule type" value="Genomic_DNA"/>
</dbReference>
<feature type="transmembrane region" description="Helical" evidence="2">
    <location>
        <begin position="36"/>
        <end position="57"/>
    </location>
</feature>
<evidence type="ECO:0000313" key="4">
    <source>
        <dbReference type="EMBL" id="PRZ39087.1"/>
    </source>
</evidence>
<dbReference type="OrthoDB" id="9795587at2"/>
<dbReference type="InterPro" id="IPR014756">
    <property type="entry name" value="Ig_E-set"/>
</dbReference>
<feature type="region of interest" description="Disordered" evidence="1">
    <location>
        <begin position="1"/>
        <end position="23"/>
    </location>
</feature>
<keyword evidence="2" id="KW-0472">Membrane</keyword>
<dbReference type="SUPFAM" id="SSF81296">
    <property type="entry name" value="E set domains"/>
    <property type="match status" value="1"/>
</dbReference>
<dbReference type="GO" id="GO:0006790">
    <property type="term" value="P:sulfur compound metabolic process"/>
    <property type="evidence" value="ECO:0007669"/>
    <property type="project" value="TreeGrafter"/>
</dbReference>
<dbReference type="GO" id="GO:0020037">
    <property type="term" value="F:heme binding"/>
    <property type="evidence" value="ECO:0007669"/>
    <property type="project" value="TreeGrafter"/>
</dbReference>
<dbReference type="PANTHER" id="PTHR19372">
    <property type="entry name" value="SULFITE REDUCTASE"/>
    <property type="match status" value="1"/>
</dbReference>
<comment type="caution">
    <text evidence="4">The sequence shown here is derived from an EMBL/GenBank/DDBJ whole genome shotgun (WGS) entry which is preliminary data.</text>
</comment>
<dbReference type="GO" id="GO:0008482">
    <property type="term" value="F:sulfite oxidase activity"/>
    <property type="evidence" value="ECO:0007669"/>
    <property type="project" value="TreeGrafter"/>
</dbReference>
<dbReference type="Proteomes" id="UP000237752">
    <property type="component" value="Unassembled WGS sequence"/>
</dbReference>
<dbReference type="Gene3D" id="3.90.420.10">
    <property type="entry name" value="Oxidoreductase, molybdopterin-binding domain"/>
    <property type="match status" value="1"/>
</dbReference>
<feature type="domain" description="Oxidoreductase molybdopterin-binding" evidence="3">
    <location>
        <begin position="259"/>
        <end position="408"/>
    </location>
</feature>